<proteinExistence type="inferred from homology"/>
<keyword evidence="2" id="KW-0456">Lyase</keyword>
<evidence type="ECO:0000256" key="1">
    <source>
        <dbReference type="ARBA" id="ARBA00007896"/>
    </source>
</evidence>
<dbReference type="PANTHER" id="PTHR32022">
    <property type="entry name" value="D-GLUTAMATE CYCLASE, MITOCHONDRIAL"/>
    <property type="match status" value="1"/>
</dbReference>
<keyword evidence="4" id="KW-1185">Reference proteome</keyword>
<evidence type="ECO:0000313" key="4">
    <source>
        <dbReference type="Proteomes" id="UP001589833"/>
    </source>
</evidence>
<comment type="caution">
    <text evidence="3">The sequence shown here is derived from an EMBL/GenBank/DDBJ whole genome shotgun (WGS) entry which is preliminary data.</text>
</comment>
<dbReference type="Pfam" id="PF07286">
    <property type="entry name" value="D-Glu_cyclase"/>
    <property type="match status" value="1"/>
</dbReference>
<dbReference type="Gene3D" id="3.30.2040.10">
    <property type="entry name" value="PSTPO5379-like domain"/>
    <property type="match status" value="1"/>
</dbReference>
<accession>A0ABV6NIZ4</accession>
<evidence type="ECO:0000313" key="3">
    <source>
        <dbReference type="EMBL" id="MFC0560646.1"/>
    </source>
</evidence>
<dbReference type="InterPro" id="IPR038021">
    <property type="entry name" value="Putative_hydro-lyase"/>
</dbReference>
<dbReference type="InterPro" id="IPR009906">
    <property type="entry name" value="D-Glu_cyclase"/>
</dbReference>
<dbReference type="Proteomes" id="UP001589833">
    <property type="component" value="Unassembled WGS sequence"/>
</dbReference>
<comment type="similarity">
    <text evidence="1">Belongs to the D-glutamate cyclase family.</text>
</comment>
<protein>
    <submittedName>
        <fullName evidence="3">D-glutamate cyclase family protein</fullName>
    </submittedName>
</protein>
<name>A0ABV6NIZ4_9BACI</name>
<organism evidence="3 4">
    <name type="scientific">Halalkalibacter alkalisediminis</name>
    <dbReference type="NCBI Taxonomy" id="935616"/>
    <lineage>
        <taxon>Bacteria</taxon>
        <taxon>Bacillati</taxon>
        <taxon>Bacillota</taxon>
        <taxon>Bacilli</taxon>
        <taxon>Bacillales</taxon>
        <taxon>Bacillaceae</taxon>
        <taxon>Halalkalibacter</taxon>
    </lineage>
</organism>
<evidence type="ECO:0000256" key="2">
    <source>
        <dbReference type="ARBA" id="ARBA00023239"/>
    </source>
</evidence>
<dbReference type="RefSeq" id="WP_337956359.1">
    <property type="nucleotide sequence ID" value="NZ_JAQQWT010000008.1"/>
</dbReference>
<reference evidence="3 4" key="1">
    <citation type="submission" date="2024-09" db="EMBL/GenBank/DDBJ databases">
        <authorList>
            <person name="Sun Q."/>
            <person name="Mori K."/>
        </authorList>
    </citation>
    <scope>NUCLEOTIDE SEQUENCE [LARGE SCALE GENOMIC DNA]</scope>
    <source>
        <strain evidence="3 4">NCAIM B.02301</strain>
    </source>
</reference>
<sequence length="142" mass="15512">MGCSFTFESELLKENVPLKHIQQKKNVAMYITSLQTKQAGPFSGPVVTSMRPIKNELIQKAIDVTAKFPNMHGSPIHVGNPEEIGIKEISNPDFGEYVEVAEGETPVFGACGVTPQSSCHSLETPICDYTCSWPHVCNGCNK</sequence>
<gene>
    <name evidence="3" type="ORF">ACFFH4_16790</name>
</gene>
<dbReference type="SUPFAM" id="SSF160920">
    <property type="entry name" value="PSTPO5379-like"/>
    <property type="match status" value="1"/>
</dbReference>
<dbReference type="EMBL" id="JBHLTR010000031">
    <property type="protein sequence ID" value="MFC0560646.1"/>
    <property type="molecule type" value="Genomic_DNA"/>
</dbReference>
<dbReference type="PANTHER" id="PTHR32022:SF10">
    <property type="entry name" value="D-GLUTAMATE CYCLASE, MITOCHONDRIAL"/>
    <property type="match status" value="1"/>
</dbReference>